<dbReference type="InterPro" id="IPR029026">
    <property type="entry name" value="tRNA_m1G_MTases_N"/>
</dbReference>
<dbReference type="GO" id="GO:0005737">
    <property type="term" value="C:cytoplasm"/>
    <property type="evidence" value="ECO:0007669"/>
    <property type="project" value="UniProtKB-SubCell"/>
</dbReference>
<evidence type="ECO:0000256" key="1">
    <source>
        <dbReference type="ARBA" id="ARBA00004496"/>
    </source>
</evidence>
<evidence type="ECO:0000313" key="12">
    <source>
        <dbReference type="EMBL" id="OEU22505.1"/>
    </source>
</evidence>
<dbReference type="PANTHER" id="PTHR30027:SF3">
    <property type="entry name" value="16S RRNA (URACIL(1498)-N(3))-METHYLTRANSFERASE"/>
    <property type="match status" value="1"/>
</dbReference>
<dbReference type="InParanoid" id="A0A1E7FWJ4"/>
<gene>
    <name evidence="12" type="ORF">FRACYDRAFT_267296</name>
</gene>
<keyword evidence="7" id="KW-0808">Transferase</keyword>
<reference evidence="12 13" key="1">
    <citation type="submission" date="2016-09" db="EMBL/GenBank/DDBJ databases">
        <title>Extensive genetic diversity and differential bi-allelic expression allows diatom success in the polar Southern Ocean.</title>
        <authorList>
            <consortium name="DOE Joint Genome Institute"/>
            <person name="Mock T."/>
            <person name="Otillar R.P."/>
            <person name="Strauss J."/>
            <person name="Dupont C."/>
            <person name="Frickenhaus S."/>
            <person name="Maumus F."/>
            <person name="Mcmullan M."/>
            <person name="Sanges R."/>
            <person name="Schmutz J."/>
            <person name="Toseland A."/>
            <person name="Valas R."/>
            <person name="Veluchamy A."/>
            <person name="Ward B.J."/>
            <person name="Allen A."/>
            <person name="Barry K."/>
            <person name="Falciatore A."/>
            <person name="Ferrante M."/>
            <person name="Fortunato A.E."/>
            <person name="Gloeckner G."/>
            <person name="Gruber A."/>
            <person name="Hipkin R."/>
            <person name="Janech M."/>
            <person name="Kroth P."/>
            <person name="Leese F."/>
            <person name="Lindquist E."/>
            <person name="Lyon B.R."/>
            <person name="Martin J."/>
            <person name="Mayer C."/>
            <person name="Parker M."/>
            <person name="Quesneville H."/>
            <person name="Raymond J."/>
            <person name="Uhlig C."/>
            <person name="Valentin K.U."/>
            <person name="Worden A.Z."/>
            <person name="Armbrust E.V."/>
            <person name="Bowler C."/>
            <person name="Green B."/>
            <person name="Moulton V."/>
            <person name="Van Oosterhout C."/>
            <person name="Grigoriev I."/>
        </authorList>
    </citation>
    <scope>NUCLEOTIDE SEQUENCE [LARGE SCALE GENOMIC DNA]</scope>
    <source>
        <strain evidence="12 13">CCMP1102</strain>
    </source>
</reference>
<feature type="domain" description="Ribosomal RNA small subunit methyltransferase E methyltransferase" evidence="11">
    <location>
        <begin position="88"/>
        <end position="279"/>
    </location>
</feature>
<evidence type="ECO:0000313" key="13">
    <source>
        <dbReference type="Proteomes" id="UP000095751"/>
    </source>
</evidence>
<evidence type="ECO:0000256" key="4">
    <source>
        <dbReference type="ARBA" id="ARBA00022490"/>
    </source>
</evidence>
<sequence>MNLILFKRSEISDDGKSVQLDSKDPRTKHIFDHLKKCDGDTVTAGIISGRQGNAIVRYYVGDGCQRRLDFEFDTSVVIDHSSSKCVNHEIVLVLSMPFPKRLKNLWPQISSMGVARVCVVRGSLSDSSFAQSSSITPKVYRPLIEEGMSQGCHTKEVTVDIEVEDVLSRAVLDKLGLTMSGSTSSQLPCTTSDIKIVLDCGDEASSPPLPLHRVVMKNISDVATTTLESTNCVVLAIGSERGWTEDEARLFQEAGFHAASLGKSILRVDTAVVAGLGIVSTILDEQEVARNTNPSRRYNLAK</sequence>
<dbReference type="InterPro" id="IPR029028">
    <property type="entry name" value="Alpha/beta_knot_MTases"/>
</dbReference>
<evidence type="ECO:0000256" key="3">
    <source>
        <dbReference type="ARBA" id="ARBA00012328"/>
    </source>
</evidence>
<dbReference type="OrthoDB" id="2021042at2759"/>
<dbReference type="InterPro" id="IPR006700">
    <property type="entry name" value="RsmE"/>
</dbReference>
<evidence type="ECO:0000256" key="10">
    <source>
        <dbReference type="ARBA" id="ARBA00047944"/>
    </source>
</evidence>
<keyword evidence="8" id="KW-0949">S-adenosyl-L-methionine</keyword>
<proteinExistence type="inferred from homology"/>
<keyword evidence="5" id="KW-0698">rRNA processing</keyword>
<comment type="similarity">
    <text evidence="2">Belongs to the RNA methyltransferase RsmE family.</text>
</comment>
<keyword evidence="4" id="KW-0963">Cytoplasm</keyword>
<name>A0A1E7FWJ4_9STRA</name>
<dbReference type="NCBIfam" id="TIGR00046">
    <property type="entry name" value="RsmE family RNA methyltransferase"/>
    <property type="match status" value="1"/>
</dbReference>
<dbReference type="CDD" id="cd18084">
    <property type="entry name" value="RsmE-like"/>
    <property type="match status" value="1"/>
</dbReference>
<dbReference type="InterPro" id="IPR046886">
    <property type="entry name" value="RsmE_MTase_dom"/>
</dbReference>
<protein>
    <recommendedName>
        <fullName evidence="3">16S rRNA (uracil(1498)-N(3))-methyltransferase</fullName>
        <ecNumber evidence="3">2.1.1.193</ecNumber>
    </recommendedName>
</protein>
<accession>A0A1E7FWJ4</accession>
<keyword evidence="6" id="KW-0489">Methyltransferase</keyword>
<comment type="function">
    <text evidence="9">Specifically methylates the N3 position of the uracil ring of uridine 1498 (m3U1498) in 16S rRNA. Acts on the fully assembled 30S ribosomal subunit.</text>
</comment>
<evidence type="ECO:0000256" key="2">
    <source>
        <dbReference type="ARBA" id="ARBA00005528"/>
    </source>
</evidence>
<dbReference type="Gene3D" id="3.40.1280.10">
    <property type="match status" value="1"/>
</dbReference>
<comment type="subcellular location">
    <subcellularLocation>
        <location evidence="1">Cytoplasm</location>
    </subcellularLocation>
</comment>
<comment type="catalytic activity">
    <reaction evidence="10">
        <text>uridine(1498) in 16S rRNA + S-adenosyl-L-methionine = N(3)-methyluridine(1498) in 16S rRNA + S-adenosyl-L-homocysteine + H(+)</text>
        <dbReference type="Rhea" id="RHEA:42920"/>
        <dbReference type="Rhea" id="RHEA-COMP:10283"/>
        <dbReference type="Rhea" id="RHEA-COMP:10284"/>
        <dbReference type="ChEBI" id="CHEBI:15378"/>
        <dbReference type="ChEBI" id="CHEBI:57856"/>
        <dbReference type="ChEBI" id="CHEBI:59789"/>
        <dbReference type="ChEBI" id="CHEBI:65315"/>
        <dbReference type="ChEBI" id="CHEBI:74502"/>
        <dbReference type="EC" id="2.1.1.193"/>
    </reaction>
</comment>
<dbReference type="AlphaFoldDB" id="A0A1E7FWJ4"/>
<keyword evidence="13" id="KW-1185">Reference proteome</keyword>
<dbReference type="KEGG" id="fcy:FRACYDRAFT_267296"/>
<dbReference type="PANTHER" id="PTHR30027">
    <property type="entry name" value="RIBOSOMAL RNA SMALL SUBUNIT METHYLTRANSFERASE E"/>
    <property type="match status" value="1"/>
</dbReference>
<dbReference type="EMBL" id="KV784353">
    <property type="protein sequence ID" value="OEU22505.1"/>
    <property type="molecule type" value="Genomic_DNA"/>
</dbReference>
<evidence type="ECO:0000256" key="7">
    <source>
        <dbReference type="ARBA" id="ARBA00022679"/>
    </source>
</evidence>
<evidence type="ECO:0000256" key="8">
    <source>
        <dbReference type="ARBA" id="ARBA00022691"/>
    </source>
</evidence>
<evidence type="ECO:0000256" key="5">
    <source>
        <dbReference type="ARBA" id="ARBA00022552"/>
    </source>
</evidence>
<evidence type="ECO:0000256" key="9">
    <source>
        <dbReference type="ARBA" id="ARBA00025699"/>
    </source>
</evidence>
<dbReference type="GO" id="GO:0070042">
    <property type="term" value="F:rRNA (uridine-N3-)-methyltransferase activity"/>
    <property type="evidence" value="ECO:0007669"/>
    <property type="project" value="TreeGrafter"/>
</dbReference>
<dbReference type="Pfam" id="PF04452">
    <property type="entry name" value="Methyltrans_RNA"/>
    <property type="match status" value="1"/>
</dbReference>
<dbReference type="Proteomes" id="UP000095751">
    <property type="component" value="Unassembled WGS sequence"/>
</dbReference>
<evidence type="ECO:0000256" key="6">
    <source>
        <dbReference type="ARBA" id="ARBA00022603"/>
    </source>
</evidence>
<dbReference type="GO" id="GO:0070475">
    <property type="term" value="P:rRNA base methylation"/>
    <property type="evidence" value="ECO:0007669"/>
    <property type="project" value="TreeGrafter"/>
</dbReference>
<dbReference type="EC" id="2.1.1.193" evidence="3"/>
<organism evidence="12 13">
    <name type="scientific">Fragilariopsis cylindrus CCMP1102</name>
    <dbReference type="NCBI Taxonomy" id="635003"/>
    <lineage>
        <taxon>Eukaryota</taxon>
        <taxon>Sar</taxon>
        <taxon>Stramenopiles</taxon>
        <taxon>Ochrophyta</taxon>
        <taxon>Bacillariophyta</taxon>
        <taxon>Bacillariophyceae</taxon>
        <taxon>Bacillariophycidae</taxon>
        <taxon>Bacillariales</taxon>
        <taxon>Bacillariaceae</taxon>
        <taxon>Fragilariopsis</taxon>
    </lineage>
</organism>
<dbReference type="SUPFAM" id="SSF75217">
    <property type="entry name" value="alpha/beta knot"/>
    <property type="match status" value="1"/>
</dbReference>
<evidence type="ECO:0000259" key="11">
    <source>
        <dbReference type="Pfam" id="PF04452"/>
    </source>
</evidence>